<evidence type="ECO:0000256" key="7">
    <source>
        <dbReference type="ARBA" id="ARBA00022840"/>
    </source>
</evidence>
<comment type="similarity">
    <text evidence="4 19">In the C-terminal section; belongs to the NnrD/CARKD family.</text>
</comment>
<comment type="caution">
    <text evidence="22">The sequence shown here is derived from an EMBL/GenBank/DDBJ whole genome shotgun (WGS) entry which is preliminary data.</text>
</comment>
<comment type="similarity">
    <text evidence="3 19">In the N-terminal section; belongs to the NnrE/AIBP family.</text>
</comment>
<dbReference type="EMBL" id="FBYC01000004">
    <property type="protein sequence ID" value="CUX83355.1"/>
    <property type="molecule type" value="Genomic_DNA"/>
</dbReference>
<feature type="binding site" evidence="18">
    <location>
        <position position="124"/>
    </location>
    <ligand>
        <name>K(+)</name>
        <dbReference type="ChEBI" id="CHEBI:29103"/>
    </ligand>
</feature>
<evidence type="ECO:0000256" key="17">
    <source>
        <dbReference type="HAMAP-Rule" id="MF_01965"/>
    </source>
</evidence>
<feature type="binding site" evidence="18">
    <location>
        <position position="161"/>
    </location>
    <ligand>
        <name>(6S)-NADPHX</name>
        <dbReference type="ChEBI" id="CHEBI:64076"/>
    </ligand>
</feature>
<evidence type="ECO:0000256" key="11">
    <source>
        <dbReference type="ARBA" id="ARBA00023235"/>
    </source>
</evidence>
<organism evidence="22 23">
    <name type="scientific">Roseibaca calidilacus</name>
    <dbReference type="NCBI Taxonomy" id="1666912"/>
    <lineage>
        <taxon>Bacteria</taxon>
        <taxon>Pseudomonadati</taxon>
        <taxon>Pseudomonadota</taxon>
        <taxon>Alphaproteobacteria</taxon>
        <taxon>Rhodobacterales</taxon>
        <taxon>Paracoccaceae</taxon>
        <taxon>Roseinatronobacter</taxon>
    </lineage>
</organism>
<evidence type="ECO:0000256" key="9">
    <source>
        <dbReference type="ARBA" id="ARBA00022958"/>
    </source>
</evidence>
<dbReference type="InterPro" id="IPR004443">
    <property type="entry name" value="YjeF_N_dom"/>
</dbReference>
<keyword evidence="10 17" id="KW-0520">NAD</keyword>
<keyword evidence="11 18" id="KW-0413">Isomerase</keyword>
<dbReference type="EC" id="5.1.99.6" evidence="19"/>
<comment type="function">
    <text evidence="18">Catalyzes the epimerization of the S- and R-forms of NAD(P)HX, a damaged form of NAD(P)H that is a result of enzymatic or heat-dependent hydration. This is a prerequisite for the S-specific NAD(P)H-hydrate dehydratase to allow the repair of both epimers of NAD(P)HX.</text>
</comment>
<dbReference type="PANTHER" id="PTHR12592">
    <property type="entry name" value="ATP-DEPENDENT (S)-NAD(P)H-HYDRATE DEHYDRATASE FAMILY MEMBER"/>
    <property type="match status" value="1"/>
</dbReference>
<dbReference type="Gene3D" id="3.40.50.10260">
    <property type="entry name" value="YjeF N-terminal domain"/>
    <property type="match status" value="1"/>
</dbReference>
<evidence type="ECO:0000256" key="13">
    <source>
        <dbReference type="ARBA" id="ARBA00023268"/>
    </source>
</evidence>
<dbReference type="NCBIfam" id="TIGR00196">
    <property type="entry name" value="yjeF_cterm"/>
    <property type="match status" value="1"/>
</dbReference>
<evidence type="ECO:0000256" key="3">
    <source>
        <dbReference type="ARBA" id="ARBA00006001"/>
    </source>
</evidence>
<dbReference type="PROSITE" id="PS51385">
    <property type="entry name" value="YJEF_N"/>
    <property type="match status" value="1"/>
</dbReference>
<dbReference type="PROSITE" id="PS51383">
    <property type="entry name" value="YJEF_C_3"/>
    <property type="match status" value="1"/>
</dbReference>
<feature type="binding site" evidence="18">
    <location>
        <begin position="62"/>
        <end position="66"/>
    </location>
    <ligand>
        <name>(6S)-NADPHX</name>
        <dbReference type="ChEBI" id="CHEBI:64076"/>
    </ligand>
</feature>
<dbReference type="Gene3D" id="3.40.1190.20">
    <property type="match status" value="1"/>
</dbReference>
<dbReference type="HAMAP" id="MF_01965">
    <property type="entry name" value="NADHX_dehydratase"/>
    <property type="match status" value="1"/>
</dbReference>
<comment type="subunit">
    <text evidence="17">Homotetramer.</text>
</comment>
<keyword evidence="9 18" id="KW-0630">Potassium</keyword>
<dbReference type="InterPro" id="IPR030677">
    <property type="entry name" value="Nnr"/>
</dbReference>
<dbReference type="PANTHER" id="PTHR12592:SF0">
    <property type="entry name" value="ATP-DEPENDENT (S)-NAD(P)H-HYDRATE DEHYDRATASE"/>
    <property type="match status" value="1"/>
</dbReference>
<evidence type="ECO:0000256" key="19">
    <source>
        <dbReference type="PIRNR" id="PIRNR017184"/>
    </source>
</evidence>
<keyword evidence="12 17" id="KW-0456">Lyase</keyword>
<keyword evidence="23" id="KW-1185">Reference proteome</keyword>
<evidence type="ECO:0000256" key="1">
    <source>
        <dbReference type="ARBA" id="ARBA00000013"/>
    </source>
</evidence>
<dbReference type="CDD" id="cd01171">
    <property type="entry name" value="YXKO-related"/>
    <property type="match status" value="1"/>
</dbReference>
<comment type="function">
    <text evidence="14 19">Bifunctional enzyme that catalyzes the epimerization of the S- and R-forms of NAD(P)HX and the dehydration of the S-form of NAD(P)HX at the expense of ADP, which is converted to AMP. This allows the repair of both epimers of NAD(P)HX, a damaged form of NAD(P)H that is a result of enzymatic or heat-dependent hydration.</text>
</comment>
<comment type="catalytic activity">
    <reaction evidence="1 18 19">
        <text>(6R)-NADHX = (6S)-NADHX</text>
        <dbReference type="Rhea" id="RHEA:32215"/>
        <dbReference type="ChEBI" id="CHEBI:64074"/>
        <dbReference type="ChEBI" id="CHEBI:64075"/>
        <dbReference type="EC" id="5.1.99.6"/>
    </reaction>
</comment>
<dbReference type="InterPro" id="IPR000631">
    <property type="entry name" value="CARKD"/>
</dbReference>
<comment type="catalytic activity">
    <reaction evidence="15 17 19">
        <text>(6S)-NADHX + ADP = AMP + phosphate + NADH + H(+)</text>
        <dbReference type="Rhea" id="RHEA:32223"/>
        <dbReference type="ChEBI" id="CHEBI:15378"/>
        <dbReference type="ChEBI" id="CHEBI:43474"/>
        <dbReference type="ChEBI" id="CHEBI:57945"/>
        <dbReference type="ChEBI" id="CHEBI:64074"/>
        <dbReference type="ChEBI" id="CHEBI:456215"/>
        <dbReference type="ChEBI" id="CHEBI:456216"/>
        <dbReference type="EC" id="4.2.1.136"/>
    </reaction>
</comment>
<evidence type="ECO:0000256" key="2">
    <source>
        <dbReference type="ARBA" id="ARBA00000909"/>
    </source>
</evidence>
<dbReference type="Pfam" id="PF01256">
    <property type="entry name" value="Carb_kinase"/>
    <property type="match status" value="1"/>
</dbReference>
<sequence length="504" mass="52532">MTEILTPAQMRATEQAAIDSGAVTGLALMEQAGAATRDSILSYWPGLARDRAHARVLCGPGNNGGDGYVIARLLMDRGWKVQVVAFGAPDHLPPDARRNFDRYEGALLDGATAPRPFEGDLSVDAVFGTGLSRPISDPTICGWLVEHDRFTTRVGASVAVDIPSGLDANSGKVLDGSACARSALTVTFHRAKPGHYLAQGPDYCGALHVAGIGLMTFRLISPDWLPDLSKARLAHKYDHGHALVLAGGHGKGGAARLCARAALRTGAGAVTLLCPSNALTENASQLDAIMLRQCDSPEDLRNCLADTRLSSVCLGPGLGLGPEQAALVATALAHGRGLVLDADAITHLARSPEMAQTLHEGCVLTPHAGEFARLFPEIAARLDAPATRGPAYSKLDATRDAARLIGATVLFKGPDTVVATPNGQAALHAACYDRAAPWLATAGAGDVLAGLICGLLARGYSPFHAACWGAYLHVDCARTFGPGLTADDLPDMLPRVLAQLTVPV</sequence>
<name>A0ABM9VXW3_9RHOB</name>
<dbReference type="InterPro" id="IPR029056">
    <property type="entry name" value="Ribokinase-like"/>
</dbReference>
<comment type="cofactor">
    <cofactor evidence="18 19">
        <name>K(+)</name>
        <dbReference type="ChEBI" id="CHEBI:29103"/>
    </cofactor>
    <text evidence="18 19">Binds 1 potassium ion per subunit.</text>
</comment>
<feature type="binding site" evidence="18">
    <location>
        <position position="164"/>
    </location>
    <ligand>
        <name>K(+)</name>
        <dbReference type="ChEBI" id="CHEBI:29103"/>
    </ligand>
</feature>
<keyword evidence="8 17" id="KW-0521">NADP</keyword>
<comment type="caution">
    <text evidence="18">Lacks conserved residue(s) required for the propagation of feature annotation.</text>
</comment>
<keyword evidence="7 17" id="KW-0067">ATP-binding</keyword>
<evidence type="ECO:0000256" key="16">
    <source>
        <dbReference type="ARBA" id="ARBA00049209"/>
    </source>
</evidence>
<evidence type="ECO:0000313" key="23">
    <source>
        <dbReference type="Proteomes" id="UP000182045"/>
    </source>
</evidence>
<keyword evidence="22" id="KW-0808">Transferase</keyword>
<dbReference type="NCBIfam" id="TIGR00197">
    <property type="entry name" value="yjeF_nterm"/>
    <property type="match status" value="1"/>
</dbReference>
<evidence type="ECO:0000256" key="15">
    <source>
        <dbReference type="ARBA" id="ARBA00048238"/>
    </source>
</evidence>
<comment type="catalytic activity">
    <reaction evidence="2 18 19">
        <text>(6R)-NADPHX = (6S)-NADPHX</text>
        <dbReference type="Rhea" id="RHEA:32227"/>
        <dbReference type="ChEBI" id="CHEBI:64076"/>
        <dbReference type="ChEBI" id="CHEBI:64077"/>
        <dbReference type="EC" id="5.1.99.6"/>
    </reaction>
</comment>
<feature type="binding site" evidence="17">
    <location>
        <position position="367"/>
    </location>
    <ligand>
        <name>(6S)-NADPHX</name>
        <dbReference type="ChEBI" id="CHEBI:64076"/>
    </ligand>
</feature>
<feature type="binding site" evidence="17">
    <location>
        <begin position="412"/>
        <end position="416"/>
    </location>
    <ligand>
        <name>AMP</name>
        <dbReference type="ChEBI" id="CHEBI:456215"/>
    </ligand>
</feature>
<dbReference type="HAMAP" id="MF_01966">
    <property type="entry name" value="NADHX_epimerase"/>
    <property type="match status" value="1"/>
</dbReference>
<evidence type="ECO:0000256" key="4">
    <source>
        <dbReference type="ARBA" id="ARBA00009524"/>
    </source>
</evidence>
<feature type="binding site" evidence="18">
    <location>
        <position position="63"/>
    </location>
    <ligand>
        <name>K(+)</name>
        <dbReference type="ChEBI" id="CHEBI:29103"/>
    </ligand>
</feature>
<evidence type="ECO:0000259" key="21">
    <source>
        <dbReference type="PROSITE" id="PS51385"/>
    </source>
</evidence>
<dbReference type="GO" id="GO:0016301">
    <property type="term" value="F:kinase activity"/>
    <property type="evidence" value="ECO:0007669"/>
    <property type="project" value="UniProtKB-KW"/>
</dbReference>
<comment type="similarity">
    <text evidence="17">Belongs to the NnrD/CARKD family.</text>
</comment>
<comment type="cofactor">
    <cofactor evidence="17">
        <name>Mg(2+)</name>
        <dbReference type="ChEBI" id="CHEBI:18420"/>
    </cofactor>
</comment>
<keyword evidence="6 17" id="KW-0547">Nucleotide-binding</keyword>
<dbReference type="SUPFAM" id="SSF53613">
    <property type="entry name" value="Ribokinase-like"/>
    <property type="match status" value="1"/>
</dbReference>
<keyword evidence="5 18" id="KW-0479">Metal-binding</keyword>
<evidence type="ECO:0000256" key="10">
    <source>
        <dbReference type="ARBA" id="ARBA00023027"/>
    </source>
</evidence>
<evidence type="ECO:0000256" key="14">
    <source>
        <dbReference type="ARBA" id="ARBA00025153"/>
    </source>
</evidence>
<proteinExistence type="inferred from homology"/>
<evidence type="ECO:0000256" key="6">
    <source>
        <dbReference type="ARBA" id="ARBA00022741"/>
    </source>
</evidence>
<protein>
    <recommendedName>
        <fullName evidence="19">Bifunctional NAD(P)H-hydrate repair enzyme</fullName>
    </recommendedName>
    <alternativeName>
        <fullName evidence="19">Nicotinamide nucleotide repair protein</fullName>
    </alternativeName>
    <domain>
        <recommendedName>
            <fullName evidence="19">ADP-dependent (S)-NAD(P)H-hydrate dehydratase</fullName>
            <ecNumber evidence="19">4.2.1.136</ecNumber>
        </recommendedName>
        <alternativeName>
            <fullName evidence="19">ADP-dependent NAD(P)HX dehydratase</fullName>
        </alternativeName>
    </domain>
    <domain>
        <recommendedName>
            <fullName evidence="19">NAD(P)H-hydrate epimerase</fullName>
            <ecNumber evidence="19">5.1.99.6</ecNumber>
        </recommendedName>
    </domain>
</protein>
<feature type="domain" description="YjeF N-terminal" evidence="21">
    <location>
        <begin position="10"/>
        <end position="220"/>
    </location>
</feature>
<dbReference type="InterPro" id="IPR017953">
    <property type="entry name" value="Carbohydrate_kinase_pred_CS"/>
</dbReference>
<comment type="catalytic activity">
    <reaction evidence="16 17 19">
        <text>(6S)-NADPHX + ADP = AMP + phosphate + NADPH + H(+)</text>
        <dbReference type="Rhea" id="RHEA:32235"/>
        <dbReference type="ChEBI" id="CHEBI:15378"/>
        <dbReference type="ChEBI" id="CHEBI:43474"/>
        <dbReference type="ChEBI" id="CHEBI:57783"/>
        <dbReference type="ChEBI" id="CHEBI:64076"/>
        <dbReference type="ChEBI" id="CHEBI:456215"/>
        <dbReference type="ChEBI" id="CHEBI:456216"/>
        <dbReference type="EC" id="4.2.1.136"/>
    </reaction>
</comment>
<dbReference type="Proteomes" id="UP000182045">
    <property type="component" value="Unassembled WGS sequence"/>
</dbReference>
<evidence type="ECO:0000256" key="8">
    <source>
        <dbReference type="ARBA" id="ARBA00022857"/>
    </source>
</evidence>
<feature type="binding site" evidence="17">
    <location>
        <position position="446"/>
    </location>
    <ligand>
        <name>(6S)-NADPHX</name>
        <dbReference type="ChEBI" id="CHEBI:64076"/>
    </ligand>
</feature>
<feature type="binding site" evidence="18">
    <location>
        <begin position="128"/>
        <end position="134"/>
    </location>
    <ligand>
        <name>(6S)-NADPHX</name>
        <dbReference type="ChEBI" id="CHEBI:64076"/>
    </ligand>
</feature>
<dbReference type="EC" id="4.2.1.136" evidence="19"/>
<dbReference type="PIRSF" id="PIRSF017184">
    <property type="entry name" value="Nnr"/>
    <property type="match status" value="1"/>
</dbReference>
<dbReference type="InterPro" id="IPR036652">
    <property type="entry name" value="YjeF_N_dom_sf"/>
</dbReference>
<feature type="domain" description="YjeF C-terminal" evidence="20">
    <location>
        <begin position="219"/>
        <end position="500"/>
    </location>
</feature>
<evidence type="ECO:0000259" key="20">
    <source>
        <dbReference type="PROSITE" id="PS51383"/>
    </source>
</evidence>
<dbReference type="SUPFAM" id="SSF64153">
    <property type="entry name" value="YjeF N-terminal domain-like"/>
    <property type="match status" value="1"/>
</dbReference>
<feature type="binding site" evidence="17">
    <location>
        <position position="445"/>
    </location>
    <ligand>
        <name>AMP</name>
        <dbReference type="ChEBI" id="CHEBI:456215"/>
    </ligand>
</feature>
<evidence type="ECO:0000256" key="12">
    <source>
        <dbReference type="ARBA" id="ARBA00023239"/>
    </source>
</evidence>
<keyword evidence="22" id="KW-0418">Kinase</keyword>
<feature type="binding site" evidence="17">
    <location>
        <position position="254"/>
    </location>
    <ligand>
        <name>(6S)-NADPHX</name>
        <dbReference type="ChEBI" id="CHEBI:64076"/>
    </ligand>
</feature>
<evidence type="ECO:0000256" key="5">
    <source>
        <dbReference type="ARBA" id="ARBA00022723"/>
    </source>
</evidence>
<dbReference type="PROSITE" id="PS01050">
    <property type="entry name" value="YJEF_C_2"/>
    <property type="match status" value="1"/>
</dbReference>
<evidence type="ECO:0000256" key="18">
    <source>
        <dbReference type="HAMAP-Rule" id="MF_01966"/>
    </source>
</evidence>
<keyword evidence="13" id="KW-0511">Multifunctional enzyme</keyword>
<accession>A0ABM9VXW3</accession>
<gene>
    <name evidence="17" type="primary">nnrD</name>
    <name evidence="18" type="synonym">nnrE</name>
    <name evidence="22" type="ORF">Ga0058931_2931</name>
</gene>
<feature type="binding site" evidence="17">
    <location>
        <position position="317"/>
    </location>
    <ligand>
        <name>(6S)-NADPHX</name>
        <dbReference type="ChEBI" id="CHEBI:64076"/>
    </ligand>
</feature>
<comment type="similarity">
    <text evidence="18">Belongs to the NnrE/AIBP family.</text>
</comment>
<comment type="function">
    <text evidence="17">Catalyzes the dehydration of the S-form of NAD(P)HX at the expense of ADP, which is converted to AMP. Together with NAD(P)HX epimerase, which catalyzes the epimerization of the S- and R-forms, the enzyme allows the repair of both epimers of NAD(P)HX, a damaged form of NAD(P)H that is a result of enzymatic or heat-dependent hydration.</text>
</comment>
<dbReference type="Pfam" id="PF03853">
    <property type="entry name" value="YjeF_N"/>
    <property type="match status" value="1"/>
</dbReference>
<evidence type="ECO:0000313" key="22">
    <source>
        <dbReference type="EMBL" id="CUX83355.1"/>
    </source>
</evidence>
<reference evidence="22 23" key="1">
    <citation type="submission" date="2016-01" db="EMBL/GenBank/DDBJ databases">
        <authorList>
            <person name="Varghese N."/>
        </authorList>
    </citation>
    <scope>NUCLEOTIDE SEQUENCE [LARGE SCALE GENOMIC DNA]</scope>
    <source>
        <strain evidence="22 23">HL-91</strain>
    </source>
</reference>